<feature type="signal peptide" evidence="2">
    <location>
        <begin position="1"/>
        <end position="18"/>
    </location>
</feature>
<dbReference type="SUPFAM" id="SSF49265">
    <property type="entry name" value="Fibronectin type III"/>
    <property type="match status" value="1"/>
</dbReference>
<dbReference type="Pfam" id="PF01108">
    <property type="entry name" value="Tissue_fac"/>
    <property type="match status" value="1"/>
</dbReference>
<keyword evidence="1" id="KW-0812">Transmembrane</keyword>
<organism evidence="4 5">
    <name type="scientific">Cyprinodon variegatus</name>
    <name type="common">Sheepshead minnow</name>
    <dbReference type="NCBI Taxonomy" id="28743"/>
    <lineage>
        <taxon>Eukaryota</taxon>
        <taxon>Metazoa</taxon>
        <taxon>Chordata</taxon>
        <taxon>Craniata</taxon>
        <taxon>Vertebrata</taxon>
        <taxon>Euteleostomi</taxon>
        <taxon>Actinopterygii</taxon>
        <taxon>Neopterygii</taxon>
        <taxon>Teleostei</taxon>
        <taxon>Neoteleostei</taxon>
        <taxon>Acanthomorphata</taxon>
        <taxon>Ovalentaria</taxon>
        <taxon>Atherinomorphae</taxon>
        <taxon>Cyprinodontiformes</taxon>
        <taxon>Cyprinodontidae</taxon>
        <taxon>Cyprinodon</taxon>
    </lineage>
</organism>
<dbReference type="KEGG" id="cvg:107084606"/>
<dbReference type="GO" id="GO:0005886">
    <property type="term" value="C:plasma membrane"/>
    <property type="evidence" value="ECO:0007669"/>
    <property type="project" value="TreeGrafter"/>
</dbReference>
<evidence type="ECO:0000313" key="5">
    <source>
        <dbReference type="Proteomes" id="UP000265020"/>
    </source>
</evidence>
<feature type="transmembrane region" description="Helical" evidence="1">
    <location>
        <begin position="231"/>
        <end position="254"/>
    </location>
</feature>
<proteinExistence type="predicted"/>
<dbReference type="GO" id="GO:0004896">
    <property type="term" value="F:cytokine receptor activity"/>
    <property type="evidence" value="ECO:0007669"/>
    <property type="project" value="TreeGrafter"/>
</dbReference>
<feature type="chain" id="PRO_5018658336" evidence="2">
    <location>
        <begin position="19"/>
        <end position="542"/>
    </location>
</feature>
<dbReference type="GeneID" id="107084606"/>
<dbReference type="STRING" id="28743.ENSCVAP00000015370"/>
<dbReference type="GeneTree" id="ENSGT00940000165457"/>
<dbReference type="InterPro" id="IPR050650">
    <property type="entry name" value="Type-II_Cytokine-TF_Rcpt"/>
</dbReference>
<keyword evidence="5" id="KW-1185">Reference proteome</keyword>
<evidence type="ECO:0000256" key="1">
    <source>
        <dbReference type="SAM" id="Phobius"/>
    </source>
</evidence>
<name>A0A3Q2G139_CYPVA</name>
<reference evidence="4" key="2">
    <citation type="submission" date="2025-09" db="UniProtKB">
        <authorList>
            <consortium name="Ensembl"/>
        </authorList>
    </citation>
    <scope>IDENTIFICATION</scope>
</reference>
<dbReference type="Ensembl" id="ENSCVAT00000023437.1">
    <property type="protein sequence ID" value="ENSCVAP00000015370.1"/>
    <property type="gene ID" value="ENSCVAG00000018144.1"/>
</dbReference>
<keyword evidence="2" id="KW-0732">Signal</keyword>
<evidence type="ECO:0000313" key="4">
    <source>
        <dbReference type="Ensembl" id="ENSCVAP00000015370.1"/>
    </source>
</evidence>
<evidence type="ECO:0000259" key="3">
    <source>
        <dbReference type="Pfam" id="PF01108"/>
    </source>
</evidence>
<protein>
    <submittedName>
        <fullName evidence="4">Interleukin-20 receptor subunit alpha-like</fullName>
    </submittedName>
</protein>
<dbReference type="PANTHER" id="PTHR20859">
    <property type="entry name" value="INTERFERON/INTERLEUKIN RECEPTOR"/>
    <property type="match status" value="1"/>
</dbReference>
<dbReference type="PANTHER" id="PTHR20859:SF53">
    <property type="entry name" value="INTERLEUKIN-22 RECEPTOR SUBUNIT ALPHA-1"/>
    <property type="match status" value="1"/>
</dbReference>
<dbReference type="OMA" id="FCYACLS"/>
<keyword evidence="1" id="KW-1133">Transmembrane helix</keyword>
<accession>A0A3Q2G139</accession>
<reference evidence="4" key="1">
    <citation type="submission" date="2025-08" db="UniProtKB">
        <authorList>
            <consortium name="Ensembl"/>
        </authorList>
    </citation>
    <scope>IDENTIFICATION</scope>
</reference>
<evidence type="ECO:0000256" key="2">
    <source>
        <dbReference type="SAM" id="SignalP"/>
    </source>
</evidence>
<dbReference type="InterPro" id="IPR003961">
    <property type="entry name" value="FN3_dom"/>
</dbReference>
<keyword evidence="1" id="KW-0472">Membrane</keyword>
<dbReference type="InterPro" id="IPR036116">
    <property type="entry name" value="FN3_sf"/>
</dbReference>
<dbReference type="RefSeq" id="XP_015230017.1">
    <property type="nucleotide sequence ID" value="XM_015374531.1"/>
</dbReference>
<dbReference type="Gene3D" id="2.60.40.10">
    <property type="entry name" value="Immunoglobulins"/>
    <property type="match status" value="1"/>
</dbReference>
<sequence length="542" mass="60490">MWSVNVMFLLLFCYACLSTGDGSVKFISKNFYNVLHWDPLQPSFPGQKVLYSVQYWRDDEEQYWIKHECQNITHLSCDLTAETPSVYDVHYRAKVMVNGTCMGITKSFTPFRETVLGPPHLSLHTTPSTLHVNVTLPLGPNGVSIADIITSSKKGLIKAVPEYILTITTPEWAAQVITNKTGQFEVILKYNQSKYCGHVVYLPTSEWGRIPSEKAPFCVTLPDNHQIPLQWVLLSIGVLVAIIILSAVCIWSYVKDGNIRSIPEALVIPTKQCKVLQHQDKNLRISEVSVGIHWVQNQIQDQKKINLQICRASCDLPCGYSPQVDPEHIFQCNPETSAESSGSYGAVAVQTLVEANEGNLKRDHIVKRQTIQATLPCGQEEKKEKGGIIPQTSSYGAPQLPNFNGSEGTPEQQPLVINAVRNIDGQLMLALSAFQLQTSPCGIELQMNTERKPLLEDVIFQNEPMFTPLERQYSDERDSGCYDSNLNTPTSPFCNPIYSSSETMHPSLQQQCQTMQPVDAICHSGYKQNGLSAFLTGLTDIH</sequence>
<dbReference type="Proteomes" id="UP000265020">
    <property type="component" value="Unassembled WGS sequence"/>
</dbReference>
<dbReference type="CTD" id="163702"/>
<dbReference type="InterPro" id="IPR013783">
    <property type="entry name" value="Ig-like_fold"/>
</dbReference>
<dbReference type="OrthoDB" id="9908819at2759"/>
<dbReference type="AlphaFoldDB" id="A0A3Q2G139"/>
<feature type="domain" description="Fibronectin type-III" evidence="3">
    <location>
        <begin position="23"/>
        <end position="96"/>
    </location>
</feature>